<organism evidence="1 2">
    <name type="scientific">Aureococcus anophagefferens</name>
    <name type="common">Harmful bloom alga</name>
    <dbReference type="NCBI Taxonomy" id="44056"/>
    <lineage>
        <taxon>Eukaryota</taxon>
        <taxon>Sar</taxon>
        <taxon>Stramenopiles</taxon>
        <taxon>Ochrophyta</taxon>
        <taxon>Pelagophyceae</taxon>
        <taxon>Pelagomonadales</taxon>
        <taxon>Pelagomonadaceae</taxon>
        <taxon>Aureococcus</taxon>
    </lineage>
</organism>
<keyword evidence="2" id="KW-1185">Reference proteome</keyword>
<dbReference type="Proteomes" id="UP001363151">
    <property type="component" value="Unassembled WGS sequence"/>
</dbReference>
<evidence type="ECO:0000313" key="1">
    <source>
        <dbReference type="EMBL" id="KAK7233082.1"/>
    </source>
</evidence>
<dbReference type="EMBL" id="JBBJCI010000364">
    <property type="protein sequence ID" value="KAK7233082.1"/>
    <property type="molecule type" value="Genomic_DNA"/>
</dbReference>
<protein>
    <submittedName>
        <fullName evidence="1">Uncharacterized protein</fullName>
    </submittedName>
</protein>
<sequence>MDALNYVADKFKGATDRAIDGVQTAREAAGLKHSKERVEKIAFAIEDREDETRVAREPQNPILRMGVPRNDPTYAVAVLELRAEDDERREAVDWAAIEERGPGEEYRRVSRAARRGGAARAARDSSRANLPPRFRANLVAAYNAVLAAYDDGRGPRVLRSRDADRVLARGIQIFNPTSM</sequence>
<accession>A0ABR1FLM1</accession>
<gene>
    <name evidence="1" type="ORF">SO694_000392128</name>
</gene>
<evidence type="ECO:0000313" key="2">
    <source>
        <dbReference type="Proteomes" id="UP001363151"/>
    </source>
</evidence>
<reference evidence="1 2" key="1">
    <citation type="submission" date="2024-03" db="EMBL/GenBank/DDBJ databases">
        <title>Aureococcus anophagefferens CCMP1851 and Kratosvirus quantuckense: Draft genome of a second virus-susceptible host strain in the model system.</title>
        <authorList>
            <person name="Chase E."/>
            <person name="Truchon A.R."/>
            <person name="Schepens W."/>
            <person name="Wilhelm S.W."/>
        </authorList>
    </citation>
    <scope>NUCLEOTIDE SEQUENCE [LARGE SCALE GENOMIC DNA]</scope>
    <source>
        <strain evidence="1 2">CCMP1851</strain>
    </source>
</reference>
<comment type="caution">
    <text evidence="1">The sequence shown here is derived from an EMBL/GenBank/DDBJ whole genome shotgun (WGS) entry which is preliminary data.</text>
</comment>
<name>A0ABR1FLM1_AURAN</name>
<proteinExistence type="predicted"/>